<dbReference type="SUPFAM" id="SSF47175">
    <property type="entry name" value="Cytochromes"/>
    <property type="match status" value="1"/>
</dbReference>
<evidence type="ECO:0000256" key="2">
    <source>
        <dbReference type="ARBA" id="ARBA00022729"/>
    </source>
</evidence>
<dbReference type="GO" id="GO:0022900">
    <property type="term" value="P:electron transport chain"/>
    <property type="evidence" value="ECO:0007669"/>
    <property type="project" value="InterPro"/>
</dbReference>
<comment type="similarity">
    <text evidence="1">Belongs to the cytochrome b562 family.</text>
</comment>
<reference evidence="5 6" key="1">
    <citation type="submission" date="2009-02" db="EMBL/GenBank/DDBJ databases">
        <title>Sequencing of the draft genome and assembly of Lutiella nitroferrum 2002.</title>
        <authorList>
            <consortium name="US DOE Joint Genome Institute (JGI-PGF)"/>
            <person name="Lucas S."/>
            <person name="Copeland A."/>
            <person name="Lapidus A."/>
            <person name="Glavina del Rio T."/>
            <person name="Tice H."/>
            <person name="Bruce D."/>
            <person name="Goodwin L."/>
            <person name="Pitluck S."/>
            <person name="Larimer F."/>
            <person name="Land M.L."/>
            <person name="Hauser L."/>
            <person name="Coates J.D."/>
        </authorList>
    </citation>
    <scope>NUCLEOTIDE SEQUENCE [LARGE SCALE GENOMIC DNA]</scope>
    <source>
        <strain evidence="5 6">2002</strain>
    </source>
</reference>
<feature type="signal peptide" evidence="4">
    <location>
        <begin position="1"/>
        <end position="31"/>
    </location>
</feature>
<dbReference type="Proteomes" id="UP000003165">
    <property type="component" value="Unassembled WGS sequence"/>
</dbReference>
<dbReference type="EMBL" id="ACIS01000005">
    <property type="protein sequence ID" value="EEG08541.1"/>
    <property type="molecule type" value="Genomic_DNA"/>
</dbReference>
<name>B9Z3W4_9NEIS</name>
<dbReference type="InterPro" id="IPR010980">
    <property type="entry name" value="Cyt_c/b562"/>
</dbReference>
<accession>B9Z3W4</accession>
<dbReference type="GO" id="GO:0042597">
    <property type="term" value="C:periplasmic space"/>
    <property type="evidence" value="ECO:0007669"/>
    <property type="project" value="InterPro"/>
</dbReference>
<feature type="coiled-coil region" evidence="3">
    <location>
        <begin position="73"/>
        <end position="100"/>
    </location>
</feature>
<evidence type="ECO:0000313" key="5">
    <source>
        <dbReference type="EMBL" id="EEG08541.1"/>
    </source>
</evidence>
<dbReference type="Gene3D" id="1.20.120.10">
    <property type="entry name" value="Cytochrome c/b562"/>
    <property type="match status" value="1"/>
</dbReference>
<dbReference type="Pfam" id="PF07361">
    <property type="entry name" value="Cytochrom_B562"/>
    <property type="match status" value="1"/>
</dbReference>
<dbReference type="eggNOG" id="COG3783">
    <property type="taxonomic scope" value="Bacteria"/>
</dbReference>
<organism evidence="5 6">
    <name type="scientific">Pseudogulbenkiania ferrooxidans 2002</name>
    <dbReference type="NCBI Taxonomy" id="279714"/>
    <lineage>
        <taxon>Bacteria</taxon>
        <taxon>Pseudomonadati</taxon>
        <taxon>Pseudomonadota</taxon>
        <taxon>Betaproteobacteria</taxon>
        <taxon>Neisseriales</taxon>
        <taxon>Chromobacteriaceae</taxon>
        <taxon>Pseudogulbenkiania</taxon>
    </lineage>
</organism>
<evidence type="ECO:0000256" key="3">
    <source>
        <dbReference type="SAM" id="Coils"/>
    </source>
</evidence>
<dbReference type="RefSeq" id="WP_008954069.1">
    <property type="nucleotide sequence ID" value="NZ_ACIS01000005.1"/>
</dbReference>
<gene>
    <name evidence="5" type="ORF">FuraDRAFT_2049</name>
</gene>
<protein>
    <submittedName>
        <fullName evidence="5">Cytochrome b562</fullName>
    </submittedName>
</protein>
<comment type="caution">
    <text evidence="5">The sequence shown here is derived from an EMBL/GenBank/DDBJ whole genome shotgun (WGS) entry which is preliminary data.</text>
</comment>
<keyword evidence="2 4" id="KW-0732">Signal</keyword>
<evidence type="ECO:0000256" key="1">
    <source>
        <dbReference type="ARBA" id="ARBA00005523"/>
    </source>
</evidence>
<keyword evidence="3" id="KW-0175">Coiled coil</keyword>
<feature type="chain" id="PRO_5002893557" evidence="4">
    <location>
        <begin position="32"/>
        <end position="128"/>
    </location>
</feature>
<evidence type="ECO:0000313" key="6">
    <source>
        <dbReference type="Proteomes" id="UP000003165"/>
    </source>
</evidence>
<dbReference type="InterPro" id="IPR009155">
    <property type="entry name" value="Cyt_b562"/>
</dbReference>
<dbReference type="GO" id="GO:0020037">
    <property type="term" value="F:heme binding"/>
    <property type="evidence" value="ECO:0007669"/>
    <property type="project" value="InterPro"/>
</dbReference>
<dbReference type="AlphaFoldDB" id="B9Z3W4"/>
<sequence length="128" mass="14276" precursor="true">MNTSRQFNRKAGFVTIALMVSAFAFCSPVQAGEVKNVMKDMKVAMKGAMNSTSIPEFSQYANRLQVDATKASKLQYKSDAETYRKGMQELQQELNVVNQAVRANDLKAAKAALQKINVSKKHYHDLLT</sequence>
<keyword evidence="6" id="KW-1185">Reference proteome</keyword>
<dbReference type="GO" id="GO:0009055">
    <property type="term" value="F:electron transfer activity"/>
    <property type="evidence" value="ECO:0007669"/>
    <property type="project" value="InterPro"/>
</dbReference>
<proteinExistence type="inferred from homology"/>
<dbReference type="GO" id="GO:0005506">
    <property type="term" value="F:iron ion binding"/>
    <property type="evidence" value="ECO:0007669"/>
    <property type="project" value="InterPro"/>
</dbReference>
<evidence type="ECO:0000256" key="4">
    <source>
        <dbReference type="SAM" id="SignalP"/>
    </source>
</evidence>